<dbReference type="Pfam" id="PF00071">
    <property type="entry name" value="Ras"/>
    <property type="match status" value="1"/>
</dbReference>
<dbReference type="SMART" id="SM00173">
    <property type="entry name" value="RAS"/>
    <property type="match status" value="1"/>
</dbReference>
<dbReference type="FunFam" id="3.40.50.300:FF:001447">
    <property type="entry name" value="Ras-related protein Rab-1B"/>
    <property type="match status" value="1"/>
</dbReference>
<dbReference type="GO" id="GO:0005525">
    <property type="term" value="F:GTP binding"/>
    <property type="evidence" value="ECO:0007669"/>
    <property type="project" value="UniProtKB-KW"/>
</dbReference>
<dbReference type="SUPFAM" id="SSF52540">
    <property type="entry name" value="P-loop containing nucleoside triphosphate hydrolases"/>
    <property type="match status" value="1"/>
</dbReference>
<dbReference type="Gene3D" id="3.40.50.300">
    <property type="entry name" value="P-loop containing nucleotide triphosphate hydrolases"/>
    <property type="match status" value="1"/>
</dbReference>
<dbReference type="PROSITE" id="PS51419">
    <property type="entry name" value="RAB"/>
    <property type="match status" value="1"/>
</dbReference>
<protein>
    <recommendedName>
        <fullName evidence="5">Small GTP-binding protein</fullName>
    </recommendedName>
</protein>
<sequence length="174" mass="19658">MSAISRKICLIGDFGVGKTSLIRQYVDRQFSDTYLSTVGVKISRKLVQIFNAESPANQEIQLIIWDIEGSNKFKSVASSYFQGAKGAIIVGDLTQQETLNHITEHIDNFLLINPHASIFIALNKSDLIEVEYLEKLKKPYQFENKNQVLSTYLTSAKTGKNVDEIFQFLAHKLI</sequence>
<name>A0A975Y3F5_9NOST</name>
<dbReference type="InterPro" id="IPR027417">
    <property type="entry name" value="P-loop_NTPase"/>
</dbReference>
<dbReference type="PROSITE" id="PS51417">
    <property type="entry name" value="ARF"/>
    <property type="match status" value="1"/>
</dbReference>
<evidence type="ECO:0000313" key="3">
    <source>
        <dbReference type="EMBL" id="QXE22081.1"/>
    </source>
</evidence>
<gene>
    <name evidence="3" type="ORF">B6N60_00761</name>
</gene>
<evidence type="ECO:0000256" key="1">
    <source>
        <dbReference type="ARBA" id="ARBA00022741"/>
    </source>
</evidence>
<dbReference type="PANTHER" id="PTHR47978">
    <property type="match status" value="1"/>
</dbReference>
<dbReference type="KEGG" id="rsin:B6N60_00761"/>
<evidence type="ECO:0000313" key="4">
    <source>
        <dbReference type="Proteomes" id="UP000683511"/>
    </source>
</evidence>
<dbReference type="RefSeq" id="WP_190601217.1">
    <property type="nucleotide sequence ID" value="NZ_CP021056.1"/>
</dbReference>
<dbReference type="EMBL" id="CP021056">
    <property type="protein sequence ID" value="QXE22081.1"/>
    <property type="molecule type" value="Genomic_DNA"/>
</dbReference>
<accession>A0A975Y3F5</accession>
<dbReference type="GO" id="GO:0003924">
    <property type="term" value="F:GTPase activity"/>
    <property type="evidence" value="ECO:0007669"/>
    <property type="project" value="InterPro"/>
</dbReference>
<dbReference type="AlphaFoldDB" id="A0A975Y3F5"/>
<keyword evidence="1" id="KW-0547">Nucleotide-binding</keyword>
<dbReference type="Proteomes" id="UP000683511">
    <property type="component" value="Chromosome"/>
</dbReference>
<keyword evidence="4" id="KW-1185">Reference proteome</keyword>
<reference evidence="3" key="1">
    <citation type="submission" date="2017-04" db="EMBL/GenBank/DDBJ databases">
        <title>Genome deletions in a multicellular cyanobacterial endosymbiont for morphological adaptation in marine diatoms.</title>
        <authorList>
            <person name="Wang Y."/>
            <person name="Gao H."/>
            <person name="Li R."/>
            <person name="Xu X."/>
        </authorList>
    </citation>
    <scope>NUCLEOTIDE SEQUENCE</scope>
    <source>
        <strain evidence="3">FACHB 800</strain>
    </source>
</reference>
<dbReference type="InterPro" id="IPR005225">
    <property type="entry name" value="Small_GTP-bd"/>
</dbReference>
<evidence type="ECO:0008006" key="5">
    <source>
        <dbReference type="Google" id="ProtNLM"/>
    </source>
</evidence>
<keyword evidence="2" id="KW-0342">GTP-binding</keyword>
<dbReference type="NCBIfam" id="TIGR00231">
    <property type="entry name" value="small_GTP"/>
    <property type="match status" value="1"/>
</dbReference>
<dbReference type="SMART" id="SM00175">
    <property type="entry name" value="RAB"/>
    <property type="match status" value="1"/>
</dbReference>
<proteinExistence type="predicted"/>
<evidence type="ECO:0000256" key="2">
    <source>
        <dbReference type="ARBA" id="ARBA00023134"/>
    </source>
</evidence>
<dbReference type="CDD" id="cd00154">
    <property type="entry name" value="Rab"/>
    <property type="match status" value="1"/>
</dbReference>
<dbReference type="InterPro" id="IPR001806">
    <property type="entry name" value="Small_GTPase"/>
</dbReference>
<dbReference type="PRINTS" id="PR00449">
    <property type="entry name" value="RASTRNSFRMNG"/>
</dbReference>
<organism evidence="3 4">
    <name type="scientific">Richelia sinica FACHB-800</name>
    <dbReference type="NCBI Taxonomy" id="1357546"/>
    <lineage>
        <taxon>Bacteria</taxon>
        <taxon>Bacillati</taxon>
        <taxon>Cyanobacteriota</taxon>
        <taxon>Cyanophyceae</taxon>
        <taxon>Nostocales</taxon>
        <taxon>Nostocaceae</taxon>
        <taxon>Richelia</taxon>
    </lineage>
</organism>